<keyword evidence="6" id="KW-1133">Transmembrane helix</keyword>
<keyword evidence="4 6" id="KW-0472">Membrane</keyword>
<organism evidence="7 8">
    <name type="scientific">Pristionchus entomophagus</name>
    <dbReference type="NCBI Taxonomy" id="358040"/>
    <lineage>
        <taxon>Eukaryota</taxon>
        <taxon>Metazoa</taxon>
        <taxon>Ecdysozoa</taxon>
        <taxon>Nematoda</taxon>
        <taxon>Chromadorea</taxon>
        <taxon>Rhabditida</taxon>
        <taxon>Rhabditina</taxon>
        <taxon>Diplogasteromorpha</taxon>
        <taxon>Diplogasteroidea</taxon>
        <taxon>Neodiplogasteridae</taxon>
        <taxon>Pristionchus</taxon>
    </lineage>
</organism>
<dbReference type="PANTHER" id="PTHR46671">
    <property type="entry name" value="PROTEIN CBG11221"/>
    <property type="match status" value="1"/>
</dbReference>
<evidence type="ECO:0000256" key="1">
    <source>
        <dbReference type="ARBA" id="ARBA00004606"/>
    </source>
</evidence>
<reference evidence="7" key="1">
    <citation type="submission" date="2023-10" db="EMBL/GenBank/DDBJ databases">
        <title>Genome assembly of Pristionchus species.</title>
        <authorList>
            <person name="Yoshida K."/>
            <person name="Sommer R.J."/>
        </authorList>
    </citation>
    <scope>NUCLEOTIDE SEQUENCE</scope>
    <source>
        <strain evidence="7">RS0144</strain>
    </source>
</reference>
<keyword evidence="6" id="KW-0812">Transmembrane</keyword>
<dbReference type="Proteomes" id="UP001432027">
    <property type="component" value="Unassembled WGS sequence"/>
</dbReference>
<dbReference type="EMBL" id="BTSX01000002">
    <property type="protein sequence ID" value="GMS83329.1"/>
    <property type="molecule type" value="Genomic_DNA"/>
</dbReference>
<evidence type="ECO:0000313" key="7">
    <source>
        <dbReference type="EMBL" id="GMS83329.1"/>
    </source>
</evidence>
<dbReference type="GO" id="GO:0016020">
    <property type="term" value="C:membrane"/>
    <property type="evidence" value="ECO:0007669"/>
    <property type="project" value="UniProtKB-SubCell"/>
</dbReference>
<comment type="subcellular location">
    <subcellularLocation>
        <location evidence="1">Membrane</location>
        <topology evidence="1">Single-pass type II membrane protein</topology>
    </subcellularLocation>
</comment>
<feature type="transmembrane region" description="Helical" evidence="6">
    <location>
        <begin position="32"/>
        <end position="50"/>
    </location>
</feature>
<comment type="caution">
    <text evidence="7">The sequence shown here is derived from an EMBL/GenBank/DDBJ whole genome shotgun (WGS) entry which is preliminary data.</text>
</comment>
<evidence type="ECO:0008006" key="9">
    <source>
        <dbReference type="Google" id="ProtNLM"/>
    </source>
</evidence>
<evidence type="ECO:0000256" key="3">
    <source>
        <dbReference type="ARBA" id="ARBA00022679"/>
    </source>
</evidence>
<dbReference type="Pfam" id="PF02485">
    <property type="entry name" value="Branch"/>
    <property type="match status" value="1"/>
</dbReference>
<evidence type="ECO:0000256" key="6">
    <source>
        <dbReference type="SAM" id="Phobius"/>
    </source>
</evidence>
<keyword evidence="2" id="KW-0328">Glycosyltransferase</keyword>
<name>A0AAV5SK80_9BILA</name>
<dbReference type="PANTHER" id="PTHR46671:SF7">
    <property type="entry name" value="CORE-2_I-BRANCHING ENZYME"/>
    <property type="match status" value="1"/>
</dbReference>
<protein>
    <recommendedName>
        <fullName evidence="9">Glycosyltransferase family 92 protein</fullName>
    </recommendedName>
</protein>
<keyword evidence="5" id="KW-0325">Glycoprotein</keyword>
<evidence type="ECO:0000256" key="5">
    <source>
        <dbReference type="ARBA" id="ARBA00023180"/>
    </source>
</evidence>
<evidence type="ECO:0000256" key="4">
    <source>
        <dbReference type="ARBA" id="ARBA00023136"/>
    </source>
</evidence>
<keyword evidence="8" id="KW-1185">Reference proteome</keyword>
<feature type="non-terminal residue" evidence="7">
    <location>
        <position position="1"/>
    </location>
</feature>
<dbReference type="InterPro" id="IPR003406">
    <property type="entry name" value="Glyco_trans_14"/>
</dbReference>
<dbReference type="GO" id="GO:0016757">
    <property type="term" value="F:glycosyltransferase activity"/>
    <property type="evidence" value="ECO:0007669"/>
    <property type="project" value="UniProtKB-KW"/>
</dbReference>
<evidence type="ECO:0000256" key="2">
    <source>
        <dbReference type="ARBA" id="ARBA00022676"/>
    </source>
</evidence>
<dbReference type="AlphaFoldDB" id="A0AAV5SK80"/>
<keyword evidence="3" id="KW-0808">Transferase</keyword>
<accession>A0AAV5SK80</accession>
<proteinExistence type="predicted"/>
<evidence type="ECO:0000313" key="8">
    <source>
        <dbReference type="Proteomes" id="UP001432027"/>
    </source>
</evidence>
<gene>
    <name evidence="7" type="ORF">PENTCL1PPCAC_5504</name>
</gene>
<sequence>TRGLAYSRLPTTEGDLDVEIQMPEQPQQRMDTWKIAAPCLFLLCFLVVYMDVLNFDMFPNPFTHFRRSEFREESFELELNATTLKEFFEATTMEVAQTTTWRTTIEASVLTSVINEAAFFRPRPEVAHVDCARLLRNDKQYMKKIAKKRPRLLEHVKLDMSCEAIKKRILPPRNPDTGFPIMYTRIVHTDYEFLEDQLTTNYADENVFCYSIDKKASRIFHERMFNLEKCLPNVIVPRKEEDVDGSGHNQNEAHLDCMRAVRGRKWEYAMLLQNHDVMIKSHGEMTEILKIYGGANDVEISHCPDGRCISSLEKNLGKLELCPKSLEGAESAKCNSSTIQWGKGAMQAILSRAAIDFLFDQVNIYPLMREMNAMGFGVDEQLYESLQITSEIPLPGGFHHKCRERPAQYISRISVWTGSENDCRSGRLRHSICIYGVEDLPFLAESKFVMANKMMPDFDQAVTSCVSELLFNRTRDGSKIDRKYYENINTVRYHHERKKPGFSINKFKCDLTSRSRH</sequence>